<keyword evidence="8" id="KW-1185">Reference proteome</keyword>
<reference evidence="7" key="1">
    <citation type="submission" date="2021-12" db="EMBL/GenBank/DDBJ databases">
        <authorList>
            <person name="King R."/>
        </authorList>
    </citation>
    <scope>NUCLEOTIDE SEQUENCE</scope>
</reference>
<evidence type="ECO:0000256" key="2">
    <source>
        <dbReference type="ARBA" id="ARBA00022737"/>
    </source>
</evidence>
<gene>
    <name evidence="7" type="ORF">DIATSA_LOCUS8249</name>
</gene>
<dbReference type="SMART" id="SM00355">
    <property type="entry name" value="ZnF_C2H2"/>
    <property type="match status" value="5"/>
</dbReference>
<keyword evidence="1" id="KW-0479">Metal-binding</keyword>
<dbReference type="InterPro" id="IPR013087">
    <property type="entry name" value="Znf_C2H2_type"/>
</dbReference>
<dbReference type="PROSITE" id="PS50157">
    <property type="entry name" value="ZINC_FINGER_C2H2_2"/>
    <property type="match status" value="5"/>
</dbReference>
<proteinExistence type="predicted"/>
<name>A0A9N9R6L2_9NEOP</name>
<dbReference type="Gene3D" id="3.30.160.60">
    <property type="entry name" value="Classic Zinc Finger"/>
    <property type="match status" value="3"/>
</dbReference>
<organism evidence="7 8">
    <name type="scientific">Diatraea saccharalis</name>
    <name type="common">sugarcane borer</name>
    <dbReference type="NCBI Taxonomy" id="40085"/>
    <lineage>
        <taxon>Eukaryota</taxon>
        <taxon>Metazoa</taxon>
        <taxon>Ecdysozoa</taxon>
        <taxon>Arthropoda</taxon>
        <taxon>Hexapoda</taxon>
        <taxon>Insecta</taxon>
        <taxon>Pterygota</taxon>
        <taxon>Neoptera</taxon>
        <taxon>Endopterygota</taxon>
        <taxon>Lepidoptera</taxon>
        <taxon>Glossata</taxon>
        <taxon>Ditrysia</taxon>
        <taxon>Pyraloidea</taxon>
        <taxon>Crambidae</taxon>
        <taxon>Crambinae</taxon>
        <taxon>Diatraea</taxon>
    </lineage>
</organism>
<evidence type="ECO:0000259" key="6">
    <source>
        <dbReference type="PROSITE" id="PS50157"/>
    </source>
</evidence>
<feature type="domain" description="C2H2-type" evidence="6">
    <location>
        <begin position="45"/>
        <end position="73"/>
    </location>
</feature>
<feature type="domain" description="C2H2-type" evidence="6">
    <location>
        <begin position="74"/>
        <end position="102"/>
    </location>
</feature>
<dbReference type="Proteomes" id="UP001153714">
    <property type="component" value="Chromosome 22"/>
</dbReference>
<dbReference type="AlphaFoldDB" id="A0A9N9R6L2"/>
<keyword evidence="2" id="KW-0677">Repeat</keyword>
<dbReference type="EMBL" id="OU893353">
    <property type="protein sequence ID" value="CAG9790584.1"/>
    <property type="molecule type" value="Genomic_DNA"/>
</dbReference>
<accession>A0A9N9R6L2</accession>
<dbReference type="PROSITE" id="PS00028">
    <property type="entry name" value="ZINC_FINGER_C2H2_1"/>
    <property type="match status" value="4"/>
</dbReference>
<dbReference type="InterPro" id="IPR036236">
    <property type="entry name" value="Znf_C2H2_sf"/>
</dbReference>
<dbReference type="PANTHER" id="PTHR24379:SF121">
    <property type="entry name" value="C2H2-TYPE DOMAIN-CONTAINING PROTEIN"/>
    <property type="match status" value="1"/>
</dbReference>
<dbReference type="Pfam" id="PF00096">
    <property type="entry name" value="zf-C2H2"/>
    <property type="match status" value="2"/>
</dbReference>
<keyword evidence="4" id="KW-0862">Zinc</keyword>
<dbReference type="PANTHER" id="PTHR24379">
    <property type="entry name" value="KRAB AND ZINC FINGER DOMAIN-CONTAINING"/>
    <property type="match status" value="1"/>
</dbReference>
<evidence type="ECO:0000313" key="7">
    <source>
        <dbReference type="EMBL" id="CAG9790584.1"/>
    </source>
</evidence>
<dbReference type="FunFam" id="3.30.160.60:FF:000110">
    <property type="entry name" value="Zinc finger protein-like"/>
    <property type="match status" value="1"/>
</dbReference>
<feature type="domain" description="C2H2-type" evidence="6">
    <location>
        <begin position="133"/>
        <end position="161"/>
    </location>
</feature>
<evidence type="ECO:0000313" key="8">
    <source>
        <dbReference type="Proteomes" id="UP001153714"/>
    </source>
</evidence>
<feature type="domain" description="C2H2-type" evidence="6">
    <location>
        <begin position="104"/>
        <end position="132"/>
    </location>
</feature>
<evidence type="ECO:0000256" key="5">
    <source>
        <dbReference type="PROSITE-ProRule" id="PRU00042"/>
    </source>
</evidence>
<reference evidence="7" key="2">
    <citation type="submission" date="2022-10" db="EMBL/GenBank/DDBJ databases">
        <authorList>
            <consortium name="ENA_rothamsted_submissions"/>
            <consortium name="culmorum"/>
            <person name="King R."/>
        </authorList>
    </citation>
    <scope>NUCLEOTIDE SEQUENCE</scope>
</reference>
<dbReference type="GO" id="GO:0008270">
    <property type="term" value="F:zinc ion binding"/>
    <property type="evidence" value="ECO:0007669"/>
    <property type="project" value="UniProtKB-KW"/>
</dbReference>
<protein>
    <recommendedName>
        <fullName evidence="6">C2H2-type domain-containing protein</fullName>
    </recommendedName>
</protein>
<dbReference type="OrthoDB" id="10039931at2759"/>
<sequence>MRSHRARDAGELHCGPCDRRFASVATYTQHLRLSRRHVAERDFSFVCVECGKRFVNKTRLRDHTDWEHLHKVKFRCQLCDKPFKCHTSLYVHMQNVHHNNKKENLCHICGKSYQNAAKLKYHIVAMHTSETPYTCAHCGAAFSWYSSLYRHTREVHHKMKLQPKKTRKQKRGELLPPMLATHDLMMPQPGPV</sequence>
<dbReference type="SUPFAM" id="SSF57667">
    <property type="entry name" value="beta-beta-alpha zinc fingers"/>
    <property type="match status" value="2"/>
</dbReference>
<evidence type="ECO:0000256" key="3">
    <source>
        <dbReference type="ARBA" id="ARBA00022771"/>
    </source>
</evidence>
<keyword evidence="3 5" id="KW-0863">Zinc-finger</keyword>
<evidence type="ECO:0000256" key="1">
    <source>
        <dbReference type="ARBA" id="ARBA00022723"/>
    </source>
</evidence>
<evidence type="ECO:0000256" key="4">
    <source>
        <dbReference type="ARBA" id="ARBA00022833"/>
    </source>
</evidence>
<dbReference type="Pfam" id="PF12874">
    <property type="entry name" value="zf-met"/>
    <property type="match status" value="1"/>
</dbReference>
<feature type="domain" description="C2H2-type" evidence="6">
    <location>
        <begin position="12"/>
        <end position="42"/>
    </location>
</feature>